<evidence type="ECO:0000256" key="2">
    <source>
        <dbReference type="ARBA" id="ARBA00022737"/>
    </source>
</evidence>
<dbReference type="FunFam" id="4.10.1000.10:FF:000008">
    <property type="entry name" value="zinc finger CCCH domain-containing protein 3"/>
    <property type="match status" value="1"/>
</dbReference>
<feature type="region of interest" description="Disordered" evidence="7">
    <location>
        <begin position="1054"/>
        <end position="1226"/>
    </location>
</feature>
<dbReference type="Gene3D" id="6.10.250.3220">
    <property type="match status" value="1"/>
</dbReference>
<dbReference type="GO" id="GO:0005634">
    <property type="term" value="C:nucleus"/>
    <property type="evidence" value="ECO:0007669"/>
    <property type="project" value="TreeGrafter"/>
</dbReference>
<dbReference type="InterPro" id="IPR036855">
    <property type="entry name" value="Znf_CCCH_sf"/>
</dbReference>
<dbReference type="SMART" id="SM00356">
    <property type="entry name" value="ZnF_C3H1"/>
    <property type="match status" value="5"/>
</dbReference>
<feature type="compositionally biased region" description="Low complexity" evidence="7">
    <location>
        <begin position="1192"/>
        <end position="1204"/>
    </location>
</feature>
<proteinExistence type="predicted"/>
<dbReference type="OrthoDB" id="3247158at2759"/>
<feature type="region of interest" description="Disordered" evidence="7">
    <location>
        <begin position="807"/>
        <end position="850"/>
    </location>
</feature>
<evidence type="ECO:0000313" key="9">
    <source>
        <dbReference type="Proteomes" id="UP000000715"/>
    </source>
</evidence>
<keyword evidence="3 6" id="KW-0863">Zinc-finger</keyword>
<feature type="region of interest" description="Disordered" evidence="7">
    <location>
        <begin position="1"/>
        <end position="22"/>
    </location>
</feature>
<evidence type="ECO:0000256" key="4">
    <source>
        <dbReference type="ARBA" id="ARBA00022833"/>
    </source>
</evidence>
<reference evidence="10" key="1">
    <citation type="submission" date="2025-08" db="UniProtKB">
        <authorList>
            <consortium name="RefSeq"/>
        </authorList>
    </citation>
    <scope>IDENTIFICATION</scope>
    <source>
        <tissue evidence="10">Brain</tissue>
    </source>
</reference>
<protein>
    <recommendedName>
        <fullName evidence="5">Zinc finger CCCH domain-containing protein 3</fullName>
    </recommendedName>
</protein>
<keyword evidence="2" id="KW-0677">Repeat</keyword>
<dbReference type="Proteomes" id="UP000000715">
    <property type="component" value="Unplaced"/>
</dbReference>
<sequence>MTSRGPGRASRTREMEEKEQLRRQIRLLQGLIDDYKNLHGGGSAPGVSAPSRWQPPAYSSSRAFSAGYPRPSRRGFSPNRGPAWRKKYSLVNRPPASSDQPGDGAVQTPLRAGDSQGPDPQQYVLERQVQLSSDQNMVIKIKPPSKPGSANAAGVPRGSLEEFEGPPWSNHRPQEGEGEPPGAQRQLPKPGRVKGSCGSEDPGPICQKEAGKPRVVKSAGSVSDSPSEPRRTVSESAVAVKTRFPSSTLPHRGGVAVGRKLGSHSVSSCVAHLLGDGRVSAGHADQLASSGTGASPARPASGPRQARESSLPVPCRTAKFRKNNYKWVAASAKSARAPRRALSPRAASELVCKAPCGTAEQEKPQLGADPDARPRRSAASSTAGASPSKYKWKASSPSASSSSSFRWQSEAGSKDHASQLSPVPSRSPPGDRAAVGPSSLKPPFGETPLSAYKVRSRTKIVRRRAVASLPGDKKSSPPPAATAKSQFSLRRRQALRGKSSPVPRRTPSKGLMQVTRQRLCCPPPGRAHLPGKEASGPHALRSPPAGREIKTRYRIVKKTPASPLSAPQAPLALPSWRARRLSLSRSLVLNRLRPAAGGGKGQTSSPRWRSRGFRCIGGVLYKVSANKLSKTCGRPGGDSGNRPLLRTGRGDPAGSCSRSLASRAVQRSLAIVRQARQRRRKQQPEYCMYYNRFGRCHHGQRCPYIHDPDKVAVCTRFLRGTCKKTDGTCPFSHHVSKEKMPVCSYFLKGICSNSNCPYSHVYVSRKAEVCTDFLKGYCPLGAKAGRKSPLLSLRGGHVTAATCCSGPPRPRPVSSPALRSLRSGPQPLRTRGQGRPSFRGMSATSGGWRSDTPVPARAVLPVLPPWDVRRGACALSVSSRASVCLRAALGDSGGSHAHPMLVFTAPHDSRLSPSLSRHPFLPVEACVWLWPRAPAARPRGPLCWLRALGGHSAHSSLTRRCRPPACGAGRCLCACRVHSCLRTEARRPATSPAAAQRSPGVAAAASLLPGPRMAAQALCRLLRALCKKKHTLLCPDFSRRGLCPRGAQCQLLHRSQKRLGRRPTPTPEPGSAPPRSKASSSHGPRKASAAQRPGRQTPSSPTSVAAGLASPPSSPWVLAAASGSPLSKLPSSPSPPSPLSSSSPMPSPSSPPPSSPSSPSQSLDQEALSLQEEAASAAPGPGGLSKLPAFISLRSSPSPGGLPRARTPRSPPSKDSGKTLHIKPRL</sequence>
<name>A0A8U0RSC9_MUSPF</name>
<feature type="region of interest" description="Disordered" evidence="7">
    <location>
        <begin position="631"/>
        <end position="659"/>
    </location>
</feature>
<evidence type="ECO:0000256" key="5">
    <source>
        <dbReference type="ARBA" id="ARBA00071600"/>
    </source>
</evidence>
<keyword evidence="1 6" id="KW-0479">Metal-binding</keyword>
<feature type="domain" description="C3H1-type" evidence="8">
    <location>
        <begin position="1028"/>
        <end position="1056"/>
    </location>
</feature>
<evidence type="ECO:0000256" key="6">
    <source>
        <dbReference type="PROSITE-ProRule" id="PRU00723"/>
    </source>
</evidence>
<feature type="domain" description="C3H1-type" evidence="8">
    <location>
        <begin position="737"/>
        <end position="763"/>
    </location>
</feature>
<feature type="zinc finger region" description="C3H1-type" evidence="6">
    <location>
        <begin position="737"/>
        <end position="763"/>
    </location>
</feature>
<gene>
    <name evidence="10" type="primary">ZC3H3</name>
</gene>
<feature type="compositionally biased region" description="Pro residues" evidence="7">
    <location>
        <begin position="1145"/>
        <end position="1156"/>
    </location>
</feature>
<feature type="domain" description="C3H1-type" evidence="8">
    <location>
        <begin position="681"/>
        <end position="709"/>
    </location>
</feature>
<keyword evidence="9" id="KW-1185">Reference proteome</keyword>
<dbReference type="InterPro" id="IPR000571">
    <property type="entry name" value="Znf_CCCH"/>
</dbReference>
<organism evidence="9 10">
    <name type="scientific">Mustela putorius furo</name>
    <name type="common">European domestic ferret</name>
    <name type="synonym">Mustela furo</name>
    <dbReference type="NCBI Taxonomy" id="9669"/>
    <lineage>
        <taxon>Eukaryota</taxon>
        <taxon>Metazoa</taxon>
        <taxon>Chordata</taxon>
        <taxon>Craniata</taxon>
        <taxon>Vertebrata</taxon>
        <taxon>Euteleostomi</taxon>
        <taxon>Mammalia</taxon>
        <taxon>Eutheria</taxon>
        <taxon>Laurasiatheria</taxon>
        <taxon>Carnivora</taxon>
        <taxon>Caniformia</taxon>
        <taxon>Musteloidea</taxon>
        <taxon>Mustelidae</taxon>
        <taxon>Mustelinae</taxon>
        <taxon>Mustela</taxon>
    </lineage>
</organism>
<dbReference type="Pfam" id="PF00642">
    <property type="entry name" value="zf-CCCH"/>
    <property type="match status" value="2"/>
</dbReference>
<accession>A0A8U0RSC9</accession>
<feature type="region of interest" description="Disordered" evidence="7">
    <location>
        <begin position="329"/>
        <end position="348"/>
    </location>
</feature>
<dbReference type="GeneID" id="101672724"/>
<evidence type="ECO:0000313" key="10">
    <source>
        <dbReference type="RefSeq" id="XP_044930053.1"/>
    </source>
</evidence>
<dbReference type="CTD" id="23144"/>
<evidence type="ECO:0000256" key="1">
    <source>
        <dbReference type="ARBA" id="ARBA00022723"/>
    </source>
</evidence>
<evidence type="ECO:0000259" key="8">
    <source>
        <dbReference type="PROSITE" id="PS50103"/>
    </source>
</evidence>
<dbReference type="AlphaFoldDB" id="A0A8U0RSC9"/>
<dbReference type="RefSeq" id="XP_044930053.1">
    <property type="nucleotide sequence ID" value="XM_045074118.1"/>
</dbReference>
<feature type="compositionally biased region" description="Basic and acidic residues" evidence="7">
    <location>
        <begin position="11"/>
        <end position="22"/>
    </location>
</feature>
<feature type="region of interest" description="Disordered" evidence="7">
    <location>
        <begin position="282"/>
        <end position="317"/>
    </location>
</feature>
<dbReference type="PANTHER" id="PTHR46156:SF1">
    <property type="entry name" value="ZINC FINGER CCCH DOMAIN-CONTAINING PROTEIN 3"/>
    <property type="match status" value="1"/>
</dbReference>
<feature type="region of interest" description="Disordered" evidence="7">
    <location>
        <begin position="35"/>
        <end position="259"/>
    </location>
</feature>
<dbReference type="SUPFAM" id="SSF90229">
    <property type="entry name" value="CCCH zinc finger"/>
    <property type="match status" value="2"/>
</dbReference>
<feature type="zinc finger region" description="C3H1-type" evidence="6">
    <location>
        <begin position="713"/>
        <end position="736"/>
    </location>
</feature>
<feature type="compositionally biased region" description="Polar residues" evidence="7">
    <location>
        <begin position="1094"/>
        <end position="1103"/>
    </location>
</feature>
<dbReference type="GO" id="GO:0008270">
    <property type="term" value="F:zinc ion binding"/>
    <property type="evidence" value="ECO:0007669"/>
    <property type="project" value="UniProtKB-KW"/>
</dbReference>
<evidence type="ECO:0000256" key="3">
    <source>
        <dbReference type="ARBA" id="ARBA00022771"/>
    </source>
</evidence>
<feature type="region of interest" description="Disordered" evidence="7">
    <location>
        <begin position="356"/>
        <end position="451"/>
    </location>
</feature>
<feature type="compositionally biased region" description="Low complexity" evidence="7">
    <location>
        <begin position="1122"/>
        <end position="1131"/>
    </location>
</feature>
<evidence type="ECO:0000256" key="7">
    <source>
        <dbReference type="SAM" id="MobiDB-lite"/>
    </source>
</evidence>
<keyword evidence="4 6" id="KW-0862">Zinc</keyword>
<dbReference type="PANTHER" id="PTHR46156">
    <property type="entry name" value="CCCH ZINGC FINGER"/>
    <property type="match status" value="1"/>
</dbReference>
<feature type="compositionally biased region" description="Low complexity" evidence="7">
    <location>
        <begin position="1157"/>
        <end position="1179"/>
    </location>
</feature>
<feature type="compositionally biased region" description="Low complexity" evidence="7">
    <location>
        <begin position="814"/>
        <end position="823"/>
    </location>
</feature>
<feature type="zinc finger region" description="C3H1-type" evidence="6">
    <location>
        <begin position="681"/>
        <end position="709"/>
    </location>
</feature>
<dbReference type="Gene3D" id="4.10.1000.10">
    <property type="entry name" value="Zinc finger, CCCH-type"/>
    <property type="match status" value="1"/>
</dbReference>
<feature type="domain" description="C3H1-type" evidence="8">
    <location>
        <begin position="713"/>
        <end position="736"/>
    </location>
</feature>
<feature type="compositionally biased region" description="Low complexity" evidence="7">
    <location>
        <begin position="377"/>
        <end position="404"/>
    </location>
</feature>
<feature type="region of interest" description="Disordered" evidence="7">
    <location>
        <begin position="464"/>
        <end position="513"/>
    </location>
</feature>
<feature type="zinc finger region" description="C3H1-type" evidence="6">
    <location>
        <begin position="1028"/>
        <end position="1056"/>
    </location>
</feature>
<dbReference type="PROSITE" id="PS50103">
    <property type="entry name" value="ZF_C3H1"/>
    <property type="match status" value="4"/>
</dbReference>